<dbReference type="InterPro" id="IPR040184">
    <property type="entry name" value="Mcm10"/>
</dbReference>
<feature type="region of interest" description="Disordered" evidence="8">
    <location>
        <begin position="1"/>
        <end position="50"/>
    </location>
</feature>
<evidence type="ECO:0000259" key="10">
    <source>
        <dbReference type="Pfam" id="PF22379"/>
    </source>
</evidence>
<dbReference type="GO" id="GO:0003688">
    <property type="term" value="F:DNA replication origin binding"/>
    <property type="evidence" value="ECO:0007669"/>
    <property type="project" value="TreeGrafter"/>
</dbReference>
<keyword evidence="4" id="KW-0479">Metal-binding</keyword>
<evidence type="ECO:0000256" key="6">
    <source>
        <dbReference type="ARBA" id="ARBA00022833"/>
    </source>
</evidence>
<comment type="subcellular location">
    <subcellularLocation>
        <location evidence="1">Nucleus</location>
    </subcellularLocation>
</comment>
<evidence type="ECO:0000256" key="7">
    <source>
        <dbReference type="ARBA" id="ARBA00023242"/>
    </source>
</evidence>
<dbReference type="GO" id="GO:0043596">
    <property type="term" value="C:nuclear replication fork"/>
    <property type="evidence" value="ECO:0007669"/>
    <property type="project" value="TreeGrafter"/>
</dbReference>
<evidence type="ECO:0000313" key="11">
    <source>
        <dbReference type="EMBL" id="VVB08563.1"/>
    </source>
</evidence>
<organism evidence="11 12">
    <name type="scientific">Arabis nemorensis</name>
    <dbReference type="NCBI Taxonomy" id="586526"/>
    <lineage>
        <taxon>Eukaryota</taxon>
        <taxon>Viridiplantae</taxon>
        <taxon>Streptophyta</taxon>
        <taxon>Embryophyta</taxon>
        <taxon>Tracheophyta</taxon>
        <taxon>Spermatophyta</taxon>
        <taxon>Magnoliopsida</taxon>
        <taxon>eudicotyledons</taxon>
        <taxon>Gunneridae</taxon>
        <taxon>Pentapetalae</taxon>
        <taxon>rosids</taxon>
        <taxon>malvids</taxon>
        <taxon>Brassicales</taxon>
        <taxon>Brassicaceae</taxon>
        <taxon>Arabideae</taxon>
        <taxon>Arabis</taxon>
    </lineage>
</organism>
<evidence type="ECO:0000259" key="9">
    <source>
        <dbReference type="Pfam" id="PF09329"/>
    </source>
</evidence>
<evidence type="ECO:0000313" key="12">
    <source>
        <dbReference type="Proteomes" id="UP000489600"/>
    </source>
</evidence>
<evidence type="ECO:0000256" key="8">
    <source>
        <dbReference type="SAM" id="MobiDB-lite"/>
    </source>
</evidence>
<proteinExistence type="inferred from homology"/>
<dbReference type="InterPro" id="IPR055065">
    <property type="entry name" value="OB_MCM10"/>
</dbReference>
<sequence length="397" mass="43810">MNMENDQEDLDLLLSLDDRVLETPPGSPPSAATAGYLTDDESPKRRAHSDLSEFRSVVQDCLDYDPKSVSRNTKPKTSILNGIDKFSGLRIRNQLLSPAEISDRFSDIRFVRLPTLKNLLVGDKLSGCWATMGVLTEKGQPKTSSIGQPYGIWKIGSLNENIVSLFLFGDAFKKNETEKAGTVFGLFNCSIRKDKLGREFSLSVNSAKQMVKLGVSADYGVCAAKRKDGTTCTSVVNKRQGAFCKIHKLNASDKFATTRTELKGGNLRTAFRDPRSQGIYTVEPPTDRSGNKKATQPVRVLSVEGLRKALSTADKVTPNVHSQGIRFLNEMARQTALKNVNKKSEGVNKPVEKRKASVKELQVKTEPKKKRTEHGKETAKTATGKMMVLDFCSSDEE</sequence>
<keyword evidence="6" id="KW-0862">Zinc</keyword>
<dbReference type="Pfam" id="PF09329">
    <property type="entry name" value="zf-primase"/>
    <property type="match status" value="1"/>
</dbReference>
<name>A0A565C4J2_9BRAS</name>
<evidence type="ECO:0000256" key="4">
    <source>
        <dbReference type="ARBA" id="ARBA00022723"/>
    </source>
</evidence>
<keyword evidence="7" id="KW-0539">Nucleus</keyword>
<evidence type="ECO:0000256" key="3">
    <source>
        <dbReference type="ARBA" id="ARBA00022705"/>
    </source>
</evidence>
<accession>A0A565C4J2</accession>
<evidence type="ECO:0000256" key="2">
    <source>
        <dbReference type="ARBA" id="ARBA00009679"/>
    </source>
</evidence>
<keyword evidence="5" id="KW-0863">Zinc-finger</keyword>
<reference evidence="11" key="1">
    <citation type="submission" date="2019-07" db="EMBL/GenBank/DDBJ databases">
        <authorList>
            <person name="Dittberner H."/>
        </authorList>
    </citation>
    <scope>NUCLEOTIDE SEQUENCE [LARGE SCALE GENOMIC DNA]</scope>
</reference>
<dbReference type="PANTHER" id="PTHR13454">
    <property type="entry name" value="PROTEIN MCM10 HOMOLOG"/>
    <property type="match status" value="1"/>
</dbReference>
<dbReference type="Proteomes" id="UP000489600">
    <property type="component" value="Unassembled WGS sequence"/>
</dbReference>
<keyword evidence="12" id="KW-1185">Reference proteome</keyword>
<feature type="compositionally biased region" description="Acidic residues" evidence="8">
    <location>
        <begin position="1"/>
        <end position="11"/>
    </location>
</feature>
<dbReference type="GO" id="GO:0008270">
    <property type="term" value="F:zinc ion binding"/>
    <property type="evidence" value="ECO:0007669"/>
    <property type="project" value="UniProtKB-KW"/>
</dbReference>
<dbReference type="PANTHER" id="PTHR13454:SF11">
    <property type="entry name" value="PROTEIN MCM10 HOMOLOG"/>
    <property type="match status" value="1"/>
</dbReference>
<feature type="compositionally biased region" description="Basic and acidic residues" evidence="8">
    <location>
        <begin position="342"/>
        <end position="366"/>
    </location>
</feature>
<feature type="domain" description="Zinc finger Mcm10/DnaG-type" evidence="9">
    <location>
        <begin position="214"/>
        <end position="259"/>
    </location>
</feature>
<dbReference type="FunFam" id="2.40.50.140:FF:000174">
    <property type="entry name" value="DNA replication licensing factor mcm10"/>
    <property type="match status" value="1"/>
</dbReference>
<comment type="similarity">
    <text evidence="2">Belongs to the MCM10 family.</text>
</comment>
<dbReference type="AlphaFoldDB" id="A0A565C4J2"/>
<evidence type="ECO:0000256" key="1">
    <source>
        <dbReference type="ARBA" id="ARBA00004123"/>
    </source>
</evidence>
<feature type="compositionally biased region" description="Basic and acidic residues" evidence="8">
    <location>
        <begin position="41"/>
        <end position="50"/>
    </location>
</feature>
<dbReference type="Gene3D" id="2.40.50.140">
    <property type="entry name" value="Nucleic acid-binding proteins"/>
    <property type="match status" value="1"/>
</dbReference>
<feature type="region of interest" description="Disordered" evidence="8">
    <location>
        <begin position="341"/>
        <end position="382"/>
    </location>
</feature>
<dbReference type="EMBL" id="CABITT030000006">
    <property type="protein sequence ID" value="VVB08563.1"/>
    <property type="molecule type" value="Genomic_DNA"/>
</dbReference>
<feature type="domain" description="MCM10 OB-fold" evidence="10">
    <location>
        <begin position="85"/>
        <end position="211"/>
    </location>
</feature>
<comment type="caution">
    <text evidence="11">The sequence shown here is derived from an EMBL/GenBank/DDBJ whole genome shotgun (WGS) entry which is preliminary data.</text>
</comment>
<dbReference type="InterPro" id="IPR015408">
    <property type="entry name" value="Znf_Mcm10/DnaG"/>
</dbReference>
<dbReference type="GO" id="GO:0006270">
    <property type="term" value="P:DNA replication initiation"/>
    <property type="evidence" value="ECO:0007669"/>
    <property type="project" value="InterPro"/>
</dbReference>
<evidence type="ECO:0000256" key="5">
    <source>
        <dbReference type="ARBA" id="ARBA00022771"/>
    </source>
</evidence>
<dbReference type="GO" id="GO:0003697">
    <property type="term" value="F:single-stranded DNA binding"/>
    <property type="evidence" value="ECO:0007669"/>
    <property type="project" value="InterPro"/>
</dbReference>
<keyword evidence="3" id="KW-0235">DNA replication</keyword>
<protein>
    <submittedName>
        <fullName evidence="11">Uncharacterized protein</fullName>
    </submittedName>
</protein>
<dbReference type="Pfam" id="PF22379">
    <property type="entry name" value="OB_MCM10"/>
    <property type="match status" value="1"/>
</dbReference>
<dbReference type="OrthoDB" id="273123at2759"/>
<dbReference type="InterPro" id="IPR012340">
    <property type="entry name" value="NA-bd_OB-fold"/>
</dbReference>
<gene>
    <name evidence="11" type="ORF">ANE_LOCUS19007</name>
</gene>